<gene>
    <name evidence="14" type="ORF">GTA08_BOTSDO01968</name>
</gene>
<dbReference type="SUPFAM" id="SSF55486">
    <property type="entry name" value="Metalloproteases ('zincins'), catalytic domain"/>
    <property type="match status" value="1"/>
</dbReference>
<reference evidence="14" key="1">
    <citation type="submission" date="2020-04" db="EMBL/GenBank/DDBJ databases">
        <title>Genome Assembly and Annotation of Botryosphaeria dothidea sdau 11-99, a Latent Pathogen of Apple Fruit Ring Rot in China.</title>
        <authorList>
            <person name="Yu C."/>
            <person name="Diao Y."/>
            <person name="Lu Q."/>
            <person name="Zhao J."/>
            <person name="Cui S."/>
            <person name="Peng C."/>
            <person name="He B."/>
            <person name="Liu H."/>
        </authorList>
    </citation>
    <scope>NUCLEOTIDE SEQUENCE [LARGE SCALE GENOMIC DNA]</scope>
    <source>
        <strain evidence="14">Sdau11-99</strain>
    </source>
</reference>
<name>A0A8H4N6I6_9PEZI</name>
<comment type="caution">
    <text evidence="14">The sequence shown here is derived from an EMBL/GenBank/DDBJ whole genome shotgun (WGS) entry which is preliminary data.</text>
</comment>
<evidence type="ECO:0000256" key="5">
    <source>
        <dbReference type="ARBA" id="ARBA00022670"/>
    </source>
</evidence>
<evidence type="ECO:0000256" key="3">
    <source>
        <dbReference type="ARBA" id="ARBA00010279"/>
    </source>
</evidence>
<keyword evidence="6" id="KW-0165">Cleavage on pair of basic residues</keyword>
<dbReference type="PANTHER" id="PTHR37016">
    <property type="match status" value="1"/>
</dbReference>
<evidence type="ECO:0000256" key="6">
    <source>
        <dbReference type="ARBA" id="ARBA00022685"/>
    </source>
</evidence>
<keyword evidence="12" id="KW-0865">Zymogen</keyword>
<comment type="catalytic activity">
    <reaction evidence="1">
        <text>Preferential cleavage of bonds with hydrophobic residues in P1'. Also 3-Asn-|-Gln-4 and 8-Gly-|-Ser-9 bonds in insulin B chain.</text>
        <dbReference type="EC" id="3.4.24.39"/>
    </reaction>
</comment>
<evidence type="ECO:0000256" key="9">
    <source>
        <dbReference type="ARBA" id="ARBA00022801"/>
    </source>
</evidence>
<dbReference type="EC" id="3.4.24.39" evidence="4"/>
<evidence type="ECO:0000313" key="14">
    <source>
        <dbReference type="EMBL" id="KAF4309058.1"/>
    </source>
</evidence>
<dbReference type="InterPro" id="IPR024079">
    <property type="entry name" value="MetalloPept_cat_dom_sf"/>
</dbReference>
<evidence type="ECO:0000256" key="1">
    <source>
        <dbReference type="ARBA" id="ARBA00001187"/>
    </source>
</evidence>
<feature type="chain" id="PRO_5034809071" description="deuterolysin" evidence="13">
    <location>
        <begin position="19"/>
        <end position="443"/>
    </location>
</feature>
<evidence type="ECO:0000256" key="2">
    <source>
        <dbReference type="ARBA" id="ARBA00001947"/>
    </source>
</evidence>
<accession>A0A8H4N6I6</accession>
<comment type="cofactor">
    <cofactor evidence="2">
        <name>Zn(2+)</name>
        <dbReference type="ChEBI" id="CHEBI:29105"/>
    </cofactor>
</comment>
<keyword evidence="11" id="KW-0482">Metalloprotease</keyword>
<keyword evidence="8 13" id="KW-0732">Signal</keyword>
<keyword evidence="7" id="KW-0479">Metal-binding</keyword>
<evidence type="ECO:0000256" key="12">
    <source>
        <dbReference type="ARBA" id="ARBA00023145"/>
    </source>
</evidence>
<feature type="signal peptide" evidence="13">
    <location>
        <begin position="1"/>
        <end position="18"/>
    </location>
</feature>
<dbReference type="AlphaFoldDB" id="A0A8H4N6I6"/>
<dbReference type="GO" id="GO:0006508">
    <property type="term" value="P:proteolysis"/>
    <property type="evidence" value="ECO:0007669"/>
    <property type="project" value="UniProtKB-KW"/>
</dbReference>
<dbReference type="GO" id="GO:0004222">
    <property type="term" value="F:metalloendopeptidase activity"/>
    <property type="evidence" value="ECO:0007669"/>
    <property type="project" value="InterPro"/>
</dbReference>
<sequence length="443" mass="49771">MKPFLLLLLAAVVGTAWGWFGSDIPPDESVVVNFLPNVTDAELWSRISFCFKNKRDIDPPNDLLMPRDFRPEAECTVTGEDNVKRQVKGSLHVELQAVKGTSKIQGRITNNGTIDLQVFNYGNLLDPRAVQKVQMFTEKGNEPLQFTGISFTMVPDFDYDGKYWTSIKIGKTYNVEFNAAGLYDLSAGGSFRAMVSQQYVIRPSGDFGSLQRVYVQSNLITTPKIDPAKAVEAARLARLDPESGLSAGQTKCQKLGATVEDHSCSADMEQRIKTTLIKIADECRDGLLDLSNFDKLRSSRFNRYFHSSLKPDACRVVRNLAHIMQQLQVRRQSELEIRCDDPYCQCGEGTLAYNSIPMTGSGFHRVVNLCPQGQSRVHDSDMTLLLMGQISLSEVTMRPALQAYSVPMDWLSAVTLKRHEALDNAWTYAFFVQSCHLNQTYFW</sequence>
<dbReference type="Pfam" id="PF02102">
    <property type="entry name" value="Peptidase_M35"/>
    <property type="match status" value="1"/>
</dbReference>
<keyword evidence="5" id="KW-0645">Protease</keyword>
<dbReference type="OrthoDB" id="10654867at2759"/>
<evidence type="ECO:0000256" key="11">
    <source>
        <dbReference type="ARBA" id="ARBA00023049"/>
    </source>
</evidence>
<proteinExistence type="inferred from homology"/>
<evidence type="ECO:0000256" key="10">
    <source>
        <dbReference type="ARBA" id="ARBA00022833"/>
    </source>
</evidence>
<dbReference type="Gene3D" id="2.60.40.2970">
    <property type="match status" value="1"/>
</dbReference>
<dbReference type="Gene3D" id="3.40.390.10">
    <property type="entry name" value="Collagenase (Catalytic Domain)"/>
    <property type="match status" value="1"/>
</dbReference>
<dbReference type="PANTHER" id="PTHR37016:SF3">
    <property type="entry name" value="NEUTRAL PROTEASE 2-RELATED"/>
    <property type="match status" value="1"/>
</dbReference>
<evidence type="ECO:0000256" key="13">
    <source>
        <dbReference type="SAM" id="SignalP"/>
    </source>
</evidence>
<dbReference type="GO" id="GO:0046872">
    <property type="term" value="F:metal ion binding"/>
    <property type="evidence" value="ECO:0007669"/>
    <property type="project" value="UniProtKB-KW"/>
</dbReference>
<evidence type="ECO:0000256" key="8">
    <source>
        <dbReference type="ARBA" id="ARBA00022729"/>
    </source>
</evidence>
<evidence type="ECO:0000256" key="7">
    <source>
        <dbReference type="ARBA" id="ARBA00022723"/>
    </source>
</evidence>
<dbReference type="Proteomes" id="UP000572817">
    <property type="component" value="Unassembled WGS sequence"/>
</dbReference>
<evidence type="ECO:0000313" key="15">
    <source>
        <dbReference type="Proteomes" id="UP000572817"/>
    </source>
</evidence>
<keyword evidence="9" id="KW-0378">Hydrolase</keyword>
<comment type="similarity">
    <text evidence="3">Belongs to the peptidase M35 family.</text>
</comment>
<organism evidence="14 15">
    <name type="scientific">Botryosphaeria dothidea</name>
    <dbReference type="NCBI Taxonomy" id="55169"/>
    <lineage>
        <taxon>Eukaryota</taxon>
        <taxon>Fungi</taxon>
        <taxon>Dikarya</taxon>
        <taxon>Ascomycota</taxon>
        <taxon>Pezizomycotina</taxon>
        <taxon>Dothideomycetes</taxon>
        <taxon>Dothideomycetes incertae sedis</taxon>
        <taxon>Botryosphaeriales</taxon>
        <taxon>Botryosphaeriaceae</taxon>
        <taxon>Botryosphaeria</taxon>
    </lineage>
</organism>
<dbReference type="EMBL" id="WWBZ02000016">
    <property type="protein sequence ID" value="KAF4309058.1"/>
    <property type="molecule type" value="Genomic_DNA"/>
</dbReference>
<dbReference type="InterPro" id="IPR050414">
    <property type="entry name" value="Fungal_M35_metalloproteases"/>
</dbReference>
<keyword evidence="10" id="KW-0862">Zinc</keyword>
<dbReference type="InterPro" id="IPR001384">
    <property type="entry name" value="Peptidase_M35"/>
</dbReference>
<keyword evidence="15" id="KW-1185">Reference proteome</keyword>
<evidence type="ECO:0000256" key="4">
    <source>
        <dbReference type="ARBA" id="ARBA00012431"/>
    </source>
</evidence>
<protein>
    <recommendedName>
        <fullName evidence="4">deuterolysin</fullName>
        <ecNumber evidence="4">3.4.24.39</ecNumber>
    </recommendedName>
</protein>